<sequence>MTDQGRIVLTGASGYIAKHVLLKLLAAGYRVTATLRSPARADEVRAAVAPHLADAAAQERLDFATLDLTRDDGWAATMAGAEALVHTASPFPLGQPRDEDALIRPAVDGTRRALAAAHAAGIGRVVLTSSSAAIMAGKSDVGRPWTEEDWSDLDHPSATAYVKSKTLAERAAWDFVKKEAPGIGLTVINPVVVIGAPLDARFGSSVGIVQRLLAGKDPMVPRMGFPLVDVRDVAEMHLRAVARPETAGRRFIASDRSMWFAEISSLLRQEFPGRRIPRRVAPDWLMKLLGKFDPAIRSILPSLGHVDWVSNARAREVMGMRFRNTADSLRETGHFLIDSGAVK</sequence>
<comment type="caution">
    <text evidence="4">The sequence shown here is derived from an EMBL/GenBank/DDBJ whole genome shotgun (WGS) entry which is preliminary data.</text>
</comment>
<dbReference type="RefSeq" id="WP_377834098.1">
    <property type="nucleotide sequence ID" value="NZ_JBHRSK010000012.1"/>
</dbReference>
<dbReference type="Gene3D" id="3.40.50.720">
    <property type="entry name" value="NAD(P)-binding Rossmann-like Domain"/>
    <property type="match status" value="1"/>
</dbReference>
<dbReference type="Proteomes" id="UP001595443">
    <property type="component" value="Unassembled WGS sequence"/>
</dbReference>
<dbReference type="PANTHER" id="PTHR10366:SF564">
    <property type="entry name" value="STEROL-4-ALPHA-CARBOXYLATE 3-DEHYDROGENASE, DECARBOXYLATING"/>
    <property type="match status" value="1"/>
</dbReference>
<evidence type="ECO:0000259" key="3">
    <source>
        <dbReference type="Pfam" id="PF01370"/>
    </source>
</evidence>
<accession>A0ABV7AJV0</accession>
<feature type="domain" description="NAD-dependent epimerase/dehydratase" evidence="3">
    <location>
        <begin position="7"/>
        <end position="247"/>
    </location>
</feature>
<proteinExistence type="inferred from homology"/>
<dbReference type="Pfam" id="PF01370">
    <property type="entry name" value="Epimerase"/>
    <property type="match status" value="1"/>
</dbReference>
<dbReference type="SUPFAM" id="SSF51735">
    <property type="entry name" value="NAD(P)-binding Rossmann-fold domains"/>
    <property type="match status" value="1"/>
</dbReference>
<dbReference type="InterPro" id="IPR050425">
    <property type="entry name" value="NAD(P)_dehydrat-like"/>
</dbReference>
<evidence type="ECO:0000256" key="1">
    <source>
        <dbReference type="ARBA" id="ARBA00023002"/>
    </source>
</evidence>
<name>A0ABV7AJV0_9RHOB</name>
<evidence type="ECO:0000256" key="2">
    <source>
        <dbReference type="ARBA" id="ARBA00023445"/>
    </source>
</evidence>
<reference evidence="5" key="1">
    <citation type="journal article" date="2019" name="Int. J. Syst. Evol. Microbiol.">
        <title>The Global Catalogue of Microorganisms (GCM) 10K type strain sequencing project: providing services to taxonomists for standard genome sequencing and annotation.</title>
        <authorList>
            <consortium name="The Broad Institute Genomics Platform"/>
            <consortium name="The Broad Institute Genome Sequencing Center for Infectious Disease"/>
            <person name="Wu L."/>
            <person name="Ma J."/>
        </authorList>
    </citation>
    <scope>NUCLEOTIDE SEQUENCE [LARGE SCALE GENOMIC DNA]</scope>
    <source>
        <strain evidence="5">KCTC 62192</strain>
    </source>
</reference>
<keyword evidence="1" id="KW-0560">Oxidoreductase</keyword>
<gene>
    <name evidence="4" type="ORF">ACFOES_14875</name>
</gene>
<dbReference type="InterPro" id="IPR036291">
    <property type="entry name" value="NAD(P)-bd_dom_sf"/>
</dbReference>
<organism evidence="4 5">
    <name type="scientific">Acidimangrovimonas pyrenivorans</name>
    <dbReference type="NCBI Taxonomy" id="2030798"/>
    <lineage>
        <taxon>Bacteria</taxon>
        <taxon>Pseudomonadati</taxon>
        <taxon>Pseudomonadota</taxon>
        <taxon>Alphaproteobacteria</taxon>
        <taxon>Rhodobacterales</taxon>
        <taxon>Paracoccaceae</taxon>
        <taxon>Acidimangrovimonas</taxon>
    </lineage>
</organism>
<protein>
    <submittedName>
        <fullName evidence="4">NAD-dependent epimerase/dehydratase family protein</fullName>
    </submittedName>
</protein>
<evidence type="ECO:0000313" key="4">
    <source>
        <dbReference type="EMBL" id="MFC2969388.1"/>
    </source>
</evidence>
<dbReference type="PANTHER" id="PTHR10366">
    <property type="entry name" value="NAD DEPENDENT EPIMERASE/DEHYDRATASE"/>
    <property type="match status" value="1"/>
</dbReference>
<dbReference type="EMBL" id="JBHRSK010000012">
    <property type="protein sequence ID" value="MFC2969388.1"/>
    <property type="molecule type" value="Genomic_DNA"/>
</dbReference>
<dbReference type="InterPro" id="IPR001509">
    <property type="entry name" value="Epimerase_deHydtase"/>
</dbReference>
<keyword evidence="5" id="KW-1185">Reference proteome</keyword>
<comment type="similarity">
    <text evidence="2">Belongs to the NAD(P)-dependent epimerase/dehydratase family. Dihydroflavonol-4-reductase subfamily.</text>
</comment>
<evidence type="ECO:0000313" key="5">
    <source>
        <dbReference type="Proteomes" id="UP001595443"/>
    </source>
</evidence>